<name>A0A1I7FXU6_9FIRM</name>
<organism evidence="2 3">
    <name type="scientific">Eubacterium pyruvativorans</name>
    <dbReference type="NCBI Taxonomy" id="155865"/>
    <lineage>
        <taxon>Bacteria</taxon>
        <taxon>Bacillati</taxon>
        <taxon>Bacillota</taxon>
        <taxon>Clostridia</taxon>
        <taxon>Eubacteriales</taxon>
        <taxon>Eubacteriaceae</taxon>
        <taxon>Eubacterium</taxon>
    </lineage>
</organism>
<dbReference type="EMBL" id="FPBT01000004">
    <property type="protein sequence ID" value="SFU41044.1"/>
    <property type="molecule type" value="Genomic_DNA"/>
</dbReference>
<gene>
    <name evidence="2" type="ORF">SAMN05216508_1049</name>
</gene>
<dbReference type="OrthoDB" id="15017at2"/>
<dbReference type="RefSeq" id="WP_090470238.1">
    <property type="nucleotide sequence ID" value="NZ_CADAOJ010000054.1"/>
</dbReference>
<dbReference type="SUPFAM" id="SSF140683">
    <property type="entry name" value="SP0561-like"/>
    <property type="match status" value="1"/>
</dbReference>
<dbReference type="NCBIfam" id="TIGR03980">
    <property type="entry name" value="prismane_assoc"/>
    <property type="match status" value="1"/>
</dbReference>
<dbReference type="InterPro" id="IPR015077">
    <property type="entry name" value="DUF1858"/>
</dbReference>
<dbReference type="Pfam" id="PF08984">
    <property type="entry name" value="DUF1858"/>
    <property type="match status" value="1"/>
</dbReference>
<reference evidence="2 3" key="1">
    <citation type="submission" date="2016-10" db="EMBL/GenBank/DDBJ databases">
        <authorList>
            <person name="de Groot N.N."/>
        </authorList>
    </citation>
    <scope>NUCLEOTIDE SEQUENCE [LARGE SCALE GENOMIC DNA]</scope>
    <source>
        <strain evidence="2 3">KHGC13</strain>
    </source>
</reference>
<dbReference type="AlphaFoldDB" id="A0A1I7FXU6"/>
<dbReference type="InterPro" id="IPR023883">
    <property type="entry name" value="CHP03980_redox-disulphide"/>
</dbReference>
<sequence length="99" mass="11006">MSDSEFNVFMEDEYTDGPVDRDTLISEIVELYPEAVHVLAEHGMHCIGCAASSMETLSEACYVHGMNPVKVRKALNRVIMGGEDKPEERLTFAGKKEKA</sequence>
<dbReference type="Proteomes" id="UP000198817">
    <property type="component" value="Unassembled WGS sequence"/>
</dbReference>
<proteinExistence type="predicted"/>
<keyword evidence="3" id="KW-1185">Reference proteome</keyword>
<evidence type="ECO:0000313" key="2">
    <source>
        <dbReference type="EMBL" id="SFU41044.1"/>
    </source>
</evidence>
<evidence type="ECO:0000259" key="1">
    <source>
        <dbReference type="Pfam" id="PF08984"/>
    </source>
</evidence>
<dbReference type="PANTHER" id="PTHR39341">
    <property type="entry name" value="BSL7085 PROTEIN"/>
    <property type="match status" value="1"/>
</dbReference>
<feature type="domain" description="DUF1858" evidence="1">
    <location>
        <begin position="20"/>
        <end position="69"/>
    </location>
</feature>
<dbReference type="InterPro" id="IPR038062">
    <property type="entry name" value="ScdA-like_N_sf"/>
</dbReference>
<accession>A0A1I7FXU6</accession>
<dbReference type="Gene3D" id="1.10.3910.10">
    <property type="entry name" value="SP0561-like"/>
    <property type="match status" value="1"/>
</dbReference>
<evidence type="ECO:0000313" key="3">
    <source>
        <dbReference type="Proteomes" id="UP000198817"/>
    </source>
</evidence>
<dbReference type="PANTHER" id="PTHR39341:SF1">
    <property type="entry name" value="DUF1858 DOMAIN-CONTAINING PROTEIN"/>
    <property type="match status" value="1"/>
</dbReference>
<protein>
    <submittedName>
        <fullName evidence="2">Hybrid cluster protein-associated redox disulfide domain-containing protein</fullName>
    </submittedName>
</protein>
<dbReference type="STRING" id="155865.SAMN05216515_104122"/>